<evidence type="ECO:0000256" key="1">
    <source>
        <dbReference type="SAM" id="MobiDB-lite"/>
    </source>
</evidence>
<evidence type="ECO:0000313" key="3">
    <source>
        <dbReference type="EMBL" id="PST38281.1"/>
    </source>
</evidence>
<evidence type="ECO:0000256" key="2">
    <source>
        <dbReference type="SAM" id="SignalP"/>
    </source>
</evidence>
<feature type="compositionally biased region" description="Polar residues" evidence="1">
    <location>
        <begin position="112"/>
        <end position="141"/>
    </location>
</feature>
<feature type="region of interest" description="Disordered" evidence="1">
    <location>
        <begin position="35"/>
        <end position="145"/>
    </location>
</feature>
<feature type="compositionally biased region" description="Low complexity" evidence="1">
    <location>
        <begin position="89"/>
        <end position="100"/>
    </location>
</feature>
<organism evidence="3 4">
    <name type="scientific">Faecalibacillus faecis</name>
    <dbReference type="NCBI Taxonomy" id="1982628"/>
    <lineage>
        <taxon>Bacteria</taxon>
        <taxon>Bacillati</taxon>
        <taxon>Bacillota</taxon>
        <taxon>Erysipelotrichia</taxon>
        <taxon>Erysipelotrichales</taxon>
        <taxon>Coprobacillaceae</taxon>
        <taxon>Faecalibacillus</taxon>
    </lineage>
</organism>
<keyword evidence="2" id="KW-0732">Signal</keyword>
<comment type="caution">
    <text evidence="3">The sequence shown here is derived from an EMBL/GenBank/DDBJ whole genome shotgun (WGS) entry which is preliminary data.</text>
</comment>
<name>A0A2T3FSQ6_9FIRM</name>
<dbReference type="AlphaFoldDB" id="A0A2T3FSQ6"/>
<sequence>MKKSNIIVLALSTLLVVCNALPMNNHVENKKEVVISQKEASKKKSKKKDVSKDETNESDKSVNDTSKQIAEENTIQEDQESVKSDVQTQEETSNQNTNENKTQKKVETKQTPIQPVESNQPSSVTPSQPASSGNTTNAQQPQKEEKTKILRVTYWVKCDCGKELTHSIDYKDYESYYNSNDYSVKILINQLLDEGHCAGNEEVCGASHYRYGTNENWIYK</sequence>
<feature type="compositionally biased region" description="Polar residues" evidence="1">
    <location>
        <begin position="63"/>
        <end position="73"/>
    </location>
</feature>
<keyword evidence="4" id="KW-1185">Reference proteome</keyword>
<dbReference type="EMBL" id="PYLP01000016">
    <property type="protein sequence ID" value="PST38281.1"/>
    <property type="molecule type" value="Genomic_DNA"/>
</dbReference>
<gene>
    <name evidence="3" type="ORF">C7U55_10650</name>
</gene>
<feature type="compositionally biased region" description="Basic and acidic residues" evidence="1">
    <location>
        <begin position="48"/>
        <end position="62"/>
    </location>
</feature>
<reference evidence="4" key="1">
    <citation type="submission" date="2018-03" db="EMBL/GenBank/DDBJ databases">
        <title>Lachnoclostridium SNUG30370 gen.nov., sp.nov., isolated from human faeces.</title>
        <authorList>
            <person name="Seo B."/>
            <person name="Jeon K."/>
            <person name="Ko G."/>
        </authorList>
    </citation>
    <scope>NUCLEOTIDE SEQUENCE [LARGE SCALE GENOMIC DNA]</scope>
    <source>
        <strain evidence="4">SNUG30370</strain>
    </source>
</reference>
<feature type="signal peptide" evidence="2">
    <location>
        <begin position="1"/>
        <end position="20"/>
    </location>
</feature>
<dbReference type="Proteomes" id="UP000241201">
    <property type="component" value="Unassembled WGS sequence"/>
</dbReference>
<evidence type="ECO:0000313" key="4">
    <source>
        <dbReference type="Proteomes" id="UP000241201"/>
    </source>
</evidence>
<protein>
    <submittedName>
        <fullName evidence="3">Uncharacterized protein</fullName>
    </submittedName>
</protein>
<dbReference type="RefSeq" id="WP_106988551.1">
    <property type="nucleotide sequence ID" value="NZ_PYLP01000016.1"/>
</dbReference>
<feature type="chain" id="PRO_5038491178" evidence="2">
    <location>
        <begin position="21"/>
        <end position="220"/>
    </location>
</feature>
<proteinExistence type="predicted"/>
<dbReference type="GeneID" id="77471547"/>
<accession>A0A2T3FSQ6</accession>